<evidence type="ECO:0000256" key="1">
    <source>
        <dbReference type="SAM" id="MobiDB-lite"/>
    </source>
</evidence>
<dbReference type="Proteomes" id="UP000053236">
    <property type="component" value="Unassembled WGS sequence"/>
</dbReference>
<gene>
    <name evidence="2" type="ORF">L915_21780</name>
    <name evidence="3" type="ORF">L916_19488</name>
</gene>
<dbReference type="EMBL" id="KI676107">
    <property type="protein sequence ID" value="ETL26908.1"/>
    <property type="molecule type" value="Genomic_DNA"/>
</dbReference>
<reference evidence="3" key="2">
    <citation type="submission" date="2013-11" db="EMBL/GenBank/DDBJ databases">
        <title>The Genome Sequence of Phytophthora parasitica CJ05E6.</title>
        <authorList>
            <consortium name="The Broad Institute Genomics Platform"/>
            <person name="Russ C."/>
            <person name="Tyler B."/>
            <person name="Panabieres F."/>
            <person name="Shan W."/>
            <person name="Tripathy S."/>
            <person name="Grunwald N."/>
            <person name="Machado M."/>
            <person name="Johnson C.S."/>
            <person name="Arredondo F."/>
            <person name="Hong C."/>
            <person name="Coffey M."/>
            <person name="Young S.K."/>
            <person name="Zeng Q."/>
            <person name="Gargeya S."/>
            <person name="Fitzgerald M."/>
            <person name="Abouelleil A."/>
            <person name="Alvarado L."/>
            <person name="Chapman S.B."/>
            <person name="Gainer-Dewar J."/>
            <person name="Goldberg J."/>
            <person name="Griggs A."/>
            <person name="Gujja S."/>
            <person name="Hansen M."/>
            <person name="Howarth C."/>
            <person name="Imamovic A."/>
            <person name="Ireland A."/>
            <person name="Larimer J."/>
            <person name="McCowan C."/>
            <person name="Murphy C."/>
            <person name="Pearson M."/>
            <person name="Poon T.W."/>
            <person name="Priest M."/>
            <person name="Roberts A."/>
            <person name="Saif S."/>
            <person name="Shea T."/>
            <person name="Sykes S."/>
            <person name="Wortman J."/>
            <person name="Nusbaum C."/>
            <person name="Birren B."/>
        </authorList>
    </citation>
    <scope>NUCLEOTIDE SEQUENCE [LARGE SCALE GENOMIC DNA]</scope>
    <source>
        <strain evidence="3">CJ05E6</strain>
    </source>
</reference>
<dbReference type="Proteomes" id="UP000053864">
    <property type="component" value="Unassembled WGS sequence"/>
</dbReference>
<organism evidence="3">
    <name type="scientific">Phytophthora nicotianae</name>
    <name type="common">Potato buckeye rot agent</name>
    <name type="synonym">Phytophthora parasitica</name>
    <dbReference type="NCBI Taxonomy" id="4792"/>
    <lineage>
        <taxon>Eukaryota</taxon>
        <taxon>Sar</taxon>
        <taxon>Stramenopiles</taxon>
        <taxon>Oomycota</taxon>
        <taxon>Peronosporomycetes</taxon>
        <taxon>Peronosporales</taxon>
        <taxon>Peronosporaceae</taxon>
        <taxon>Phytophthora</taxon>
    </lineage>
</organism>
<feature type="non-terminal residue" evidence="3">
    <location>
        <position position="34"/>
    </location>
</feature>
<proteinExistence type="predicted"/>
<name>W2I0I3_PHYNI</name>
<accession>W2I0I3</accession>
<dbReference type="AlphaFoldDB" id="W2I0I3"/>
<sequence length="34" mass="3526">MTSLSPPEADDRCHDISSSNGSGLPTRKTTVPAP</sequence>
<evidence type="ECO:0000313" key="3">
    <source>
        <dbReference type="EMBL" id="ETL26908.1"/>
    </source>
</evidence>
<dbReference type="EMBL" id="KI690014">
    <property type="protein sequence ID" value="ETK70892.1"/>
    <property type="molecule type" value="Genomic_DNA"/>
</dbReference>
<feature type="compositionally biased region" description="Polar residues" evidence="1">
    <location>
        <begin position="16"/>
        <end position="34"/>
    </location>
</feature>
<protein>
    <submittedName>
        <fullName evidence="3">Uncharacterized protein</fullName>
    </submittedName>
</protein>
<reference evidence="2" key="1">
    <citation type="submission" date="2013-11" db="EMBL/GenBank/DDBJ databases">
        <title>The Genome Sequence of Phytophthora parasitica CJ02B3.</title>
        <authorList>
            <consortium name="The Broad Institute Genomics Platform"/>
            <person name="Russ C."/>
            <person name="Tyler B."/>
            <person name="Panabieres F."/>
            <person name="Shan W."/>
            <person name="Tripathy S."/>
            <person name="Grunwald N."/>
            <person name="Machado M."/>
            <person name="Johnson C.S."/>
            <person name="Arredondo F."/>
            <person name="Hong C."/>
            <person name="Coffey M."/>
            <person name="Young S.K."/>
            <person name="Zeng Q."/>
            <person name="Gargeya S."/>
            <person name="Fitzgerald M."/>
            <person name="Abouelleil A."/>
            <person name="Alvarado L."/>
            <person name="Chapman S.B."/>
            <person name="Gainer-Dewar J."/>
            <person name="Goldberg J."/>
            <person name="Griggs A."/>
            <person name="Gujja S."/>
            <person name="Hansen M."/>
            <person name="Howarth C."/>
            <person name="Imamovic A."/>
            <person name="Ireland A."/>
            <person name="Larimer J."/>
            <person name="McCowan C."/>
            <person name="Murphy C."/>
            <person name="Pearson M."/>
            <person name="Poon T.W."/>
            <person name="Priest M."/>
            <person name="Roberts A."/>
            <person name="Saif S."/>
            <person name="Shea T."/>
            <person name="Sykes S."/>
            <person name="Wortman J."/>
            <person name="Nusbaum C."/>
            <person name="Birren B."/>
        </authorList>
    </citation>
    <scope>NUCLEOTIDE SEQUENCE [LARGE SCALE GENOMIC DNA]</scope>
    <source>
        <strain evidence="2">CJ02B3</strain>
    </source>
</reference>
<feature type="region of interest" description="Disordered" evidence="1">
    <location>
        <begin position="1"/>
        <end position="34"/>
    </location>
</feature>
<evidence type="ECO:0000313" key="2">
    <source>
        <dbReference type="EMBL" id="ETK70892.1"/>
    </source>
</evidence>